<dbReference type="GeneID" id="39575309"/>
<organism evidence="1 2">
    <name type="scientific">Sodiomyces alkalinus (strain CBS 110278 / VKM F-3762 / F11)</name>
    <name type="common">Alkaliphilic filamentous fungus</name>
    <dbReference type="NCBI Taxonomy" id="1314773"/>
    <lineage>
        <taxon>Eukaryota</taxon>
        <taxon>Fungi</taxon>
        <taxon>Dikarya</taxon>
        <taxon>Ascomycota</taxon>
        <taxon>Pezizomycotina</taxon>
        <taxon>Sordariomycetes</taxon>
        <taxon>Hypocreomycetidae</taxon>
        <taxon>Glomerellales</taxon>
        <taxon>Plectosphaerellaceae</taxon>
        <taxon>Sodiomyces</taxon>
    </lineage>
</organism>
<dbReference type="RefSeq" id="XP_028466699.1">
    <property type="nucleotide sequence ID" value="XM_028606831.1"/>
</dbReference>
<proteinExistence type="predicted"/>
<sequence length="164" mass="18867">MQLWKMHLFLFLRKGKLYSFLRSRPRAARLARGTWLHGIGTEWEVSNLLICTQVHGMVHGPCSMGETICKVISTDYLDPPCPGKLVHDVKSQSIPILGMRIQIRTGTLSFYVVVYHLISYPFPRTLPRLPILHFLPPCRDAARSPCHPHSSSYANTPWSRLYRR</sequence>
<keyword evidence="2" id="KW-1185">Reference proteome</keyword>
<gene>
    <name evidence="1" type="ORF">SODALDRAFT_148143</name>
</gene>
<reference evidence="1 2" key="1">
    <citation type="journal article" date="2018" name="Mol. Ecol.">
        <title>The obligate alkalophilic soda-lake fungus Sodiomyces alkalinus has shifted to a protein diet.</title>
        <authorList>
            <person name="Grum-Grzhimaylo A.A."/>
            <person name="Falkoski D.L."/>
            <person name="van den Heuvel J."/>
            <person name="Valero-Jimenez C.A."/>
            <person name="Min B."/>
            <person name="Choi I.G."/>
            <person name="Lipzen A."/>
            <person name="Daum C.G."/>
            <person name="Aanen D.K."/>
            <person name="Tsang A."/>
            <person name="Henrissat B."/>
            <person name="Bilanenko E.N."/>
            <person name="de Vries R.P."/>
            <person name="van Kan J.A.L."/>
            <person name="Grigoriev I.V."/>
            <person name="Debets A.J.M."/>
        </authorList>
    </citation>
    <scope>NUCLEOTIDE SEQUENCE [LARGE SCALE GENOMIC DNA]</scope>
    <source>
        <strain evidence="1 2">F11</strain>
    </source>
</reference>
<evidence type="ECO:0000313" key="1">
    <source>
        <dbReference type="EMBL" id="ROT38893.1"/>
    </source>
</evidence>
<dbReference type="EMBL" id="ML119054">
    <property type="protein sequence ID" value="ROT38893.1"/>
    <property type="molecule type" value="Genomic_DNA"/>
</dbReference>
<accession>A0A3N2PWJ7</accession>
<evidence type="ECO:0000313" key="2">
    <source>
        <dbReference type="Proteomes" id="UP000272025"/>
    </source>
</evidence>
<dbReference type="AlphaFoldDB" id="A0A3N2PWJ7"/>
<name>A0A3N2PWJ7_SODAK</name>
<protein>
    <submittedName>
        <fullName evidence="1">Uncharacterized protein</fullName>
    </submittedName>
</protein>
<dbReference type="Proteomes" id="UP000272025">
    <property type="component" value="Unassembled WGS sequence"/>
</dbReference>